<name>A0A176TCK7_9FLAO</name>
<keyword evidence="3" id="KW-1185">Reference proteome</keyword>
<comment type="caution">
    <text evidence="2">The sequence shown here is derived from an EMBL/GenBank/DDBJ whole genome shotgun (WGS) entry which is preliminary data.</text>
</comment>
<dbReference type="AlphaFoldDB" id="A0A176TCK7"/>
<gene>
    <name evidence="2" type="ORF">LPB303_04930</name>
</gene>
<keyword evidence="1" id="KW-1133">Transmembrane helix</keyword>
<evidence type="ECO:0000313" key="2">
    <source>
        <dbReference type="EMBL" id="OAD45638.1"/>
    </source>
</evidence>
<evidence type="ECO:0000313" key="3">
    <source>
        <dbReference type="Proteomes" id="UP000076923"/>
    </source>
</evidence>
<keyword evidence="1" id="KW-0472">Membrane</keyword>
<protein>
    <submittedName>
        <fullName evidence="2">Uncharacterized protein</fullName>
    </submittedName>
</protein>
<dbReference type="STRING" id="1333662.LPB303_04930"/>
<keyword evidence="1" id="KW-0812">Transmembrane</keyword>
<evidence type="ECO:0000256" key="1">
    <source>
        <dbReference type="SAM" id="Phobius"/>
    </source>
</evidence>
<organism evidence="2 3">
    <name type="scientific">Polaribacter atrinae</name>
    <dbReference type="NCBI Taxonomy" id="1333662"/>
    <lineage>
        <taxon>Bacteria</taxon>
        <taxon>Pseudomonadati</taxon>
        <taxon>Bacteroidota</taxon>
        <taxon>Flavobacteriia</taxon>
        <taxon>Flavobacteriales</taxon>
        <taxon>Flavobacteriaceae</taxon>
    </lineage>
</organism>
<dbReference type="EMBL" id="LVWE01000010">
    <property type="protein sequence ID" value="OAD45638.1"/>
    <property type="molecule type" value="Genomic_DNA"/>
</dbReference>
<feature type="transmembrane region" description="Helical" evidence="1">
    <location>
        <begin position="58"/>
        <end position="81"/>
    </location>
</feature>
<proteinExistence type="predicted"/>
<reference evidence="2 3" key="1">
    <citation type="submission" date="2016-02" db="EMBL/GenBank/DDBJ databases">
        <title>Draft genome sequence of Polaribacter atrinae KACC17473.</title>
        <authorList>
            <person name="Shin S.-K."/>
            <person name="Yi H."/>
        </authorList>
    </citation>
    <scope>NUCLEOTIDE SEQUENCE [LARGE SCALE GENOMIC DNA]</scope>
    <source>
        <strain evidence="2 3">KACC 17473</strain>
    </source>
</reference>
<feature type="transmembrane region" description="Helical" evidence="1">
    <location>
        <begin position="28"/>
        <end position="46"/>
    </location>
</feature>
<accession>A0A176TCK7</accession>
<sequence length="111" mass="13319">MDRNKQILLKQKRQNELKIEIQQLKKKLPKLILGFIFFVIISLYFLEDKFYHFFGNSVNFIFGTVMLLCVFSLAFILKNYIKIKKRQKKVKNIGVELYKLMKLEEGNPKNE</sequence>
<dbReference type="Proteomes" id="UP000076923">
    <property type="component" value="Unassembled WGS sequence"/>
</dbReference>